<evidence type="ECO:0000259" key="6">
    <source>
        <dbReference type="PROSITE" id="PS50111"/>
    </source>
</evidence>
<evidence type="ECO:0000256" key="5">
    <source>
        <dbReference type="SAM" id="Phobius"/>
    </source>
</evidence>
<dbReference type="InterPro" id="IPR003660">
    <property type="entry name" value="HAMP_dom"/>
</dbReference>
<reference evidence="9 10" key="1">
    <citation type="submission" date="2018-01" db="EMBL/GenBank/DDBJ databases">
        <authorList>
            <person name="Fu G.-Y."/>
        </authorList>
    </citation>
    <scope>NUCLEOTIDE SEQUENCE [LARGE SCALE GENOMIC DNA]</scope>
    <source>
        <strain evidence="9 10">SY39</strain>
    </source>
</reference>
<dbReference type="GO" id="GO:0016020">
    <property type="term" value="C:membrane"/>
    <property type="evidence" value="ECO:0007669"/>
    <property type="project" value="UniProtKB-SubCell"/>
</dbReference>
<comment type="subcellular location">
    <subcellularLocation>
        <location evidence="1">Membrane</location>
    </subcellularLocation>
</comment>
<evidence type="ECO:0000313" key="10">
    <source>
        <dbReference type="Proteomes" id="UP000242205"/>
    </source>
</evidence>
<evidence type="ECO:0000259" key="7">
    <source>
        <dbReference type="PROSITE" id="PS50885"/>
    </source>
</evidence>
<feature type="domain" description="NIT" evidence="8">
    <location>
        <begin position="57"/>
        <end position="306"/>
    </location>
</feature>
<dbReference type="AlphaFoldDB" id="A0A2I6S6Z2"/>
<name>A0A2I6S6Z2_9RHOO</name>
<dbReference type="Pfam" id="PF00015">
    <property type="entry name" value="MCPsignal"/>
    <property type="match status" value="1"/>
</dbReference>
<evidence type="ECO:0000259" key="8">
    <source>
        <dbReference type="PROSITE" id="PS50906"/>
    </source>
</evidence>
<dbReference type="OrthoDB" id="9782798at2"/>
<dbReference type="FunFam" id="1.10.287.950:FF:000001">
    <property type="entry name" value="Methyl-accepting chemotaxis sensory transducer"/>
    <property type="match status" value="1"/>
</dbReference>
<dbReference type="Pfam" id="PF08376">
    <property type="entry name" value="NIT"/>
    <property type="match status" value="1"/>
</dbReference>
<dbReference type="GO" id="GO:0004888">
    <property type="term" value="F:transmembrane signaling receptor activity"/>
    <property type="evidence" value="ECO:0007669"/>
    <property type="project" value="InterPro"/>
</dbReference>
<dbReference type="PROSITE" id="PS50111">
    <property type="entry name" value="CHEMOTAXIS_TRANSDUC_2"/>
    <property type="match status" value="1"/>
</dbReference>
<dbReference type="InterPro" id="IPR010910">
    <property type="entry name" value="Nitrate/nitrite_sensing_bac"/>
</dbReference>
<keyword evidence="5" id="KW-0812">Transmembrane</keyword>
<evidence type="ECO:0000256" key="1">
    <source>
        <dbReference type="ARBA" id="ARBA00004370"/>
    </source>
</evidence>
<dbReference type="CDD" id="cd11386">
    <property type="entry name" value="MCP_signal"/>
    <property type="match status" value="1"/>
</dbReference>
<comment type="similarity">
    <text evidence="3">Belongs to the methyl-accepting chemotaxis (MCP) protein family.</text>
</comment>
<dbReference type="PROSITE" id="PS50885">
    <property type="entry name" value="HAMP"/>
    <property type="match status" value="1"/>
</dbReference>
<dbReference type="InterPro" id="IPR013587">
    <property type="entry name" value="Nitrate/nitrite_sensing"/>
</dbReference>
<feature type="domain" description="Methyl-accepting transducer" evidence="6">
    <location>
        <begin position="395"/>
        <end position="631"/>
    </location>
</feature>
<keyword evidence="5" id="KW-1133">Transmembrane helix</keyword>
<gene>
    <name evidence="9" type="ORF">C0099_08675</name>
</gene>
<dbReference type="GO" id="GO:0007165">
    <property type="term" value="P:signal transduction"/>
    <property type="evidence" value="ECO:0007669"/>
    <property type="project" value="UniProtKB-KW"/>
</dbReference>
<dbReference type="EMBL" id="CP025682">
    <property type="protein sequence ID" value="AUN95001.1"/>
    <property type="molecule type" value="Genomic_DNA"/>
</dbReference>
<dbReference type="SMART" id="SM00283">
    <property type="entry name" value="MA"/>
    <property type="match status" value="1"/>
</dbReference>
<accession>A0A2I6S6Z2</accession>
<protein>
    <submittedName>
        <fullName evidence="9">Chemotaxis protein</fullName>
    </submittedName>
</protein>
<evidence type="ECO:0000313" key="9">
    <source>
        <dbReference type="EMBL" id="AUN95001.1"/>
    </source>
</evidence>
<dbReference type="PANTHER" id="PTHR32089:SF112">
    <property type="entry name" value="LYSOZYME-LIKE PROTEIN-RELATED"/>
    <property type="match status" value="1"/>
</dbReference>
<feature type="transmembrane region" description="Helical" evidence="5">
    <location>
        <begin position="313"/>
        <end position="336"/>
    </location>
</feature>
<dbReference type="InterPro" id="IPR004089">
    <property type="entry name" value="MCPsignal_dom"/>
</dbReference>
<sequence length="670" mass="70679">MKKNAANRSPSTIGQRLTLLVAIPLAALIVFAGLGIHAGWQKYRSAAITQELMSISVAANDLIHRMQVERGASGVFLSSGGQRFADPLPGYRAETGTALQALQARIDATGSASLPDVAVVLDAARERLDGLAATRAAIDAQEMDAGTSGAWYTGTIDRLIDGMAAVARYNEDPTIAQRASAFESLVRAKESAGLERALNAQVFAANFSTPEQYERLIRLVNRQEAFFEMFHTAAGEALAGALDTLRDSEAEREVLRLRGIIEEQQMLGGFDVAPADWFAASTRRIEGLRVIEQQLAGEIDAASGALVDAGQRALALTLAAALLAVLFTVAVSTWVARSIARPLKAAIEVAEHVSREDDFTHKVPEEGVAEVMRAAQAFNALMDKFRLILGETGQSSHAIASAAQSLSASSAELSRGADLQSDAASSMAAGVEQASVSISETASNADSAAELVNNARERTQSALRLMKEMVDRVRHIASRINASSRDVLELESGSQKIGGIVAVIREIAEQTNLLALNAAIEAARAGEQGRGFAVVADEVRKLAERTSSATGEIGAIIEEIQGRVGGTVTAMQETDADADSSLELVTRTAGALEEIGDSSAHVADNVQAIADALREQNAAVQQVAVNVERIADMSGQNSASAQSNAATAAQMEEQVARLDALISRFRLQAA</sequence>
<keyword evidence="10" id="KW-1185">Reference proteome</keyword>
<evidence type="ECO:0000256" key="3">
    <source>
        <dbReference type="ARBA" id="ARBA00029447"/>
    </source>
</evidence>
<dbReference type="RefSeq" id="WP_102247067.1">
    <property type="nucleotide sequence ID" value="NZ_CP025682.1"/>
</dbReference>
<dbReference type="SMART" id="SM00304">
    <property type="entry name" value="HAMP"/>
    <property type="match status" value="1"/>
</dbReference>
<organism evidence="9 10">
    <name type="scientific">Pseudazoarcus pumilus</name>
    <dbReference type="NCBI Taxonomy" id="2067960"/>
    <lineage>
        <taxon>Bacteria</taxon>
        <taxon>Pseudomonadati</taxon>
        <taxon>Pseudomonadota</taxon>
        <taxon>Betaproteobacteria</taxon>
        <taxon>Rhodocyclales</taxon>
        <taxon>Zoogloeaceae</taxon>
        <taxon>Pseudazoarcus</taxon>
    </lineage>
</organism>
<dbReference type="PANTHER" id="PTHR32089">
    <property type="entry name" value="METHYL-ACCEPTING CHEMOTAXIS PROTEIN MCPB"/>
    <property type="match status" value="1"/>
</dbReference>
<dbReference type="GO" id="GO:0006935">
    <property type="term" value="P:chemotaxis"/>
    <property type="evidence" value="ECO:0007669"/>
    <property type="project" value="InterPro"/>
</dbReference>
<dbReference type="InterPro" id="IPR004090">
    <property type="entry name" value="Chemotax_Me-accpt_rcpt"/>
</dbReference>
<evidence type="ECO:0000256" key="2">
    <source>
        <dbReference type="ARBA" id="ARBA00023224"/>
    </source>
</evidence>
<dbReference type="Proteomes" id="UP000242205">
    <property type="component" value="Chromosome"/>
</dbReference>
<evidence type="ECO:0000256" key="4">
    <source>
        <dbReference type="PROSITE-ProRule" id="PRU00284"/>
    </source>
</evidence>
<keyword evidence="5" id="KW-0472">Membrane</keyword>
<feature type="domain" description="HAMP" evidence="7">
    <location>
        <begin position="337"/>
        <end position="390"/>
    </location>
</feature>
<dbReference type="Pfam" id="PF00672">
    <property type="entry name" value="HAMP"/>
    <property type="match status" value="1"/>
</dbReference>
<dbReference type="SUPFAM" id="SSF58104">
    <property type="entry name" value="Methyl-accepting chemotaxis protein (MCP) signaling domain"/>
    <property type="match status" value="1"/>
</dbReference>
<dbReference type="Gene3D" id="1.10.287.950">
    <property type="entry name" value="Methyl-accepting chemotaxis protein"/>
    <property type="match status" value="1"/>
</dbReference>
<dbReference type="PROSITE" id="PS50906">
    <property type="entry name" value="NIT"/>
    <property type="match status" value="1"/>
</dbReference>
<keyword evidence="2 4" id="KW-0807">Transducer</keyword>
<proteinExistence type="inferred from homology"/>
<dbReference type="KEGG" id="atw:C0099_08675"/>
<dbReference type="PRINTS" id="PR00260">
    <property type="entry name" value="CHEMTRNSDUCR"/>
</dbReference>